<dbReference type="GO" id="GO:0009103">
    <property type="term" value="P:lipopolysaccharide biosynthetic process"/>
    <property type="evidence" value="ECO:0007669"/>
    <property type="project" value="TreeGrafter"/>
</dbReference>
<dbReference type="Proteomes" id="UP000823886">
    <property type="component" value="Unassembled WGS sequence"/>
</dbReference>
<feature type="domain" description="Glycosyl transferase family 1" evidence="2">
    <location>
        <begin position="621"/>
        <end position="713"/>
    </location>
</feature>
<dbReference type="Pfam" id="PF00534">
    <property type="entry name" value="Glycos_transf_1"/>
    <property type="match status" value="1"/>
</dbReference>
<evidence type="ECO:0000259" key="2">
    <source>
        <dbReference type="Pfam" id="PF00534"/>
    </source>
</evidence>
<reference evidence="3" key="2">
    <citation type="submission" date="2021-04" db="EMBL/GenBank/DDBJ databases">
        <authorList>
            <person name="Gilroy R."/>
        </authorList>
    </citation>
    <scope>NUCLEOTIDE SEQUENCE</scope>
    <source>
        <strain evidence="3">ChiBcec2-3848</strain>
    </source>
</reference>
<comment type="caution">
    <text evidence="3">The sequence shown here is derived from an EMBL/GenBank/DDBJ whole genome shotgun (WGS) entry which is preliminary data.</text>
</comment>
<name>A0A9D2TDZ6_9FIRM</name>
<gene>
    <name evidence="3" type="ORF">H9753_15630</name>
</gene>
<dbReference type="SUPFAM" id="SSF53756">
    <property type="entry name" value="UDP-Glycosyltransferase/glycogen phosphorylase"/>
    <property type="match status" value="2"/>
</dbReference>
<evidence type="ECO:0000256" key="1">
    <source>
        <dbReference type="ARBA" id="ARBA00022679"/>
    </source>
</evidence>
<protein>
    <submittedName>
        <fullName evidence="3">Glycosyltransferase</fullName>
    </submittedName>
</protein>
<dbReference type="CDD" id="cd03801">
    <property type="entry name" value="GT4_PimA-like"/>
    <property type="match status" value="1"/>
</dbReference>
<proteinExistence type="predicted"/>
<dbReference type="EMBL" id="DWVZ01000229">
    <property type="protein sequence ID" value="HJC65022.1"/>
    <property type="molecule type" value="Genomic_DNA"/>
</dbReference>
<keyword evidence="1" id="KW-0808">Transferase</keyword>
<reference evidence="3" key="1">
    <citation type="journal article" date="2021" name="PeerJ">
        <title>Extensive microbial diversity within the chicken gut microbiome revealed by metagenomics and culture.</title>
        <authorList>
            <person name="Gilroy R."/>
            <person name="Ravi A."/>
            <person name="Getino M."/>
            <person name="Pursley I."/>
            <person name="Horton D.L."/>
            <person name="Alikhan N.F."/>
            <person name="Baker D."/>
            <person name="Gharbi K."/>
            <person name="Hall N."/>
            <person name="Watson M."/>
            <person name="Adriaenssens E.M."/>
            <person name="Foster-Nyarko E."/>
            <person name="Jarju S."/>
            <person name="Secka A."/>
            <person name="Antonio M."/>
            <person name="Oren A."/>
            <person name="Chaudhuri R.R."/>
            <person name="La Ragione R."/>
            <person name="Hildebrand F."/>
            <person name="Pallen M.J."/>
        </authorList>
    </citation>
    <scope>NUCLEOTIDE SEQUENCE</scope>
    <source>
        <strain evidence="3">ChiBcec2-3848</strain>
    </source>
</reference>
<dbReference type="Gene3D" id="3.40.50.11090">
    <property type="match status" value="1"/>
</dbReference>
<sequence length="737" mass="85868">MEALSSLGRKTLKALKEEGITGVARKTVSYLHTAKVRKIEAEMQMQYVGKIYKDVLFINGVDYTALPHPPRYRVQHQMEQLRANNIDCDENFYLHLDLDQVRNYRVFVIFRAPYTEKLGEFIRLAKELNKTVIYDIDDLVIDTKYTDTIKYLDTMTKEERQGYDEGVRNMQKVLKMCDAVVTTTERLAQELAHYVPKVFINRNTASEVMLQLSEEAYKACREQKEGSSKVKLGYFSGSITHNDDFILIKPAVAKLMETYENVELHIVGILDIPKEFEAFKDRVIAHPFVEWQKLPELIASIDINLAPLEESIFNEAKSENKWVEAALVRVPTIASNLGAFEKMVEDGRTGILCSTPEEWYDKLEDLVLHREKREAVGAAAYEYCRVHCVTLYTGFRFMKFIKSMYKENIAMILPALNISGGIMVAFEHCKVLREHGYDVTIINDDFDARRWCEFQGIKFPVLPSRETIFRGHFDKAIATMWSTVKFLEAYTNIGQRYYLVQNFETNFYEPNDPLRIEANQKYSPIVDIRFVTMSGWCQEWLKEDYEKESRYVPNGIHTENYKPVKRDFSGKIRILIEGDCGVYYKNVDESFRITNQLDREKYEIWYMSYNAEPKDWYKVDKFLHKIPFHEVADVYRQCHILLKTSFLESFSYPPLEMMATGGYAVVVPNDGNKEYLVDEKNCLLYPCGEIEKGIAAIERIRTDEKLRETLYQGGLETAAVRDWKSLENEILAVYDCR</sequence>
<evidence type="ECO:0000313" key="4">
    <source>
        <dbReference type="Proteomes" id="UP000823886"/>
    </source>
</evidence>
<dbReference type="AlphaFoldDB" id="A0A9D2TDZ6"/>
<dbReference type="InterPro" id="IPR001296">
    <property type="entry name" value="Glyco_trans_1"/>
</dbReference>
<dbReference type="PANTHER" id="PTHR46401:SF2">
    <property type="entry name" value="GLYCOSYLTRANSFERASE WBBK-RELATED"/>
    <property type="match status" value="1"/>
</dbReference>
<accession>A0A9D2TDZ6</accession>
<evidence type="ECO:0000313" key="3">
    <source>
        <dbReference type="EMBL" id="HJC65022.1"/>
    </source>
</evidence>
<dbReference type="Pfam" id="PF13692">
    <property type="entry name" value="Glyco_trans_1_4"/>
    <property type="match status" value="1"/>
</dbReference>
<dbReference type="Gene3D" id="3.40.50.2000">
    <property type="entry name" value="Glycogen Phosphorylase B"/>
    <property type="match status" value="2"/>
</dbReference>
<dbReference type="PANTHER" id="PTHR46401">
    <property type="entry name" value="GLYCOSYLTRANSFERASE WBBK-RELATED"/>
    <property type="match status" value="1"/>
</dbReference>
<organism evidence="3 4">
    <name type="scientific">Candidatus Blautia merdavium</name>
    <dbReference type="NCBI Taxonomy" id="2838494"/>
    <lineage>
        <taxon>Bacteria</taxon>
        <taxon>Bacillati</taxon>
        <taxon>Bacillota</taxon>
        <taxon>Clostridia</taxon>
        <taxon>Lachnospirales</taxon>
        <taxon>Lachnospiraceae</taxon>
        <taxon>Blautia</taxon>
    </lineage>
</organism>
<dbReference type="GO" id="GO:0016757">
    <property type="term" value="F:glycosyltransferase activity"/>
    <property type="evidence" value="ECO:0007669"/>
    <property type="project" value="InterPro"/>
</dbReference>